<dbReference type="Pfam" id="PF01569">
    <property type="entry name" value="PAP2"/>
    <property type="match status" value="1"/>
</dbReference>
<evidence type="ECO:0000313" key="3">
    <source>
        <dbReference type="EMBL" id="GHB83424.1"/>
    </source>
</evidence>
<dbReference type="InterPro" id="IPR000326">
    <property type="entry name" value="PAP2/HPO"/>
</dbReference>
<feature type="transmembrane region" description="Helical" evidence="1">
    <location>
        <begin position="141"/>
        <end position="162"/>
    </location>
</feature>
<dbReference type="PANTHER" id="PTHR14969">
    <property type="entry name" value="SPHINGOSINE-1-PHOSPHATE PHOSPHOHYDROLASE"/>
    <property type="match status" value="1"/>
</dbReference>
<keyword evidence="1" id="KW-0812">Transmembrane</keyword>
<feature type="transmembrane region" description="Helical" evidence="1">
    <location>
        <begin position="23"/>
        <end position="44"/>
    </location>
</feature>
<dbReference type="AlphaFoldDB" id="A0A8J3GBQ1"/>
<evidence type="ECO:0000313" key="4">
    <source>
        <dbReference type="Proteomes" id="UP000598271"/>
    </source>
</evidence>
<evidence type="ECO:0000256" key="1">
    <source>
        <dbReference type="SAM" id="Phobius"/>
    </source>
</evidence>
<protein>
    <submittedName>
        <fullName evidence="3">Phosphatase PAP2 family protein</fullName>
    </submittedName>
</protein>
<dbReference type="CDD" id="cd03392">
    <property type="entry name" value="PAP2_like_2"/>
    <property type="match status" value="1"/>
</dbReference>
<comment type="caution">
    <text evidence="3">The sequence shown here is derived from an EMBL/GenBank/DDBJ whole genome shotgun (WGS) entry which is preliminary data.</text>
</comment>
<feature type="domain" description="Phosphatidic acid phosphatase type 2/haloperoxidase" evidence="2">
    <location>
        <begin position="101"/>
        <end position="216"/>
    </location>
</feature>
<sequence length="230" mass="26374">MLKLMNILKYLEYLDFLNSRKKAIYIVSGLALLFLLLTAFVALLPTTFIDLEFSEELQEDHSPLLDMLMKFVSWFGTRWVAISMAVGTALAFLLMRFRREALFMMLTMLSSVVAFGIKVLVNRPRPTEDLVRIVSKAENQSFPSGHTTFYVAFFGFLIFLLFRLRQIPSLIRWTVGSFSLLLILSVPFSRVYLGDHWFTDVVAGFVLGLISLVLLIYGYFRPERRASAGQ</sequence>
<accession>A0A8J3GBQ1</accession>
<feature type="transmembrane region" description="Helical" evidence="1">
    <location>
        <begin position="101"/>
        <end position="121"/>
    </location>
</feature>
<keyword evidence="1" id="KW-1133">Transmembrane helix</keyword>
<dbReference type="InterPro" id="IPR036938">
    <property type="entry name" value="PAP2/HPO_sf"/>
</dbReference>
<dbReference type="Gene3D" id="1.20.144.10">
    <property type="entry name" value="Phosphatidic acid phosphatase type 2/haloperoxidase"/>
    <property type="match status" value="2"/>
</dbReference>
<dbReference type="SMART" id="SM00014">
    <property type="entry name" value="acidPPc"/>
    <property type="match status" value="1"/>
</dbReference>
<feature type="transmembrane region" description="Helical" evidence="1">
    <location>
        <begin position="201"/>
        <end position="220"/>
    </location>
</feature>
<feature type="transmembrane region" description="Helical" evidence="1">
    <location>
        <begin position="71"/>
        <end position="94"/>
    </location>
</feature>
<evidence type="ECO:0000259" key="2">
    <source>
        <dbReference type="SMART" id="SM00014"/>
    </source>
</evidence>
<dbReference type="PANTHER" id="PTHR14969:SF13">
    <property type="entry name" value="AT30094P"/>
    <property type="match status" value="1"/>
</dbReference>
<keyword evidence="1" id="KW-0472">Membrane</keyword>
<dbReference type="Proteomes" id="UP000598271">
    <property type="component" value="Unassembled WGS sequence"/>
</dbReference>
<name>A0A8J3GBQ1_9BACT</name>
<dbReference type="SUPFAM" id="SSF48317">
    <property type="entry name" value="Acid phosphatase/Vanadium-dependent haloperoxidase"/>
    <property type="match status" value="1"/>
</dbReference>
<feature type="transmembrane region" description="Helical" evidence="1">
    <location>
        <begin position="169"/>
        <end position="189"/>
    </location>
</feature>
<dbReference type="EMBL" id="BMXF01000005">
    <property type="protein sequence ID" value="GHB83424.1"/>
    <property type="molecule type" value="Genomic_DNA"/>
</dbReference>
<keyword evidence="4" id="KW-1185">Reference proteome</keyword>
<gene>
    <name evidence="3" type="ORF">GCM10007390_43070</name>
</gene>
<proteinExistence type="predicted"/>
<organism evidence="3 4">
    <name type="scientific">Persicitalea jodogahamensis</name>
    <dbReference type="NCBI Taxonomy" id="402147"/>
    <lineage>
        <taxon>Bacteria</taxon>
        <taxon>Pseudomonadati</taxon>
        <taxon>Bacteroidota</taxon>
        <taxon>Cytophagia</taxon>
        <taxon>Cytophagales</taxon>
        <taxon>Spirosomataceae</taxon>
        <taxon>Persicitalea</taxon>
    </lineage>
</organism>
<reference evidence="3 4" key="1">
    <citation type="journal article" date="2014" name="Int. J. Syst. Evol. Microbiol.">
        <title>Complete genome sequence of Corynebacterium casei LMG S-19264T (=DSM 44701T), isolated from a smear-ripened cheese.</title>
        <authorList>
            <consortium name="US DOE Joint Genome Institute (JGI-PGF)"/>
            <person name="Walter F."/>
            <person name="Albersmeier A."/>
            <person name="Kalinowski J."/>
            <person name="Ruckert C."/>
        </authorList>
    </citation>
    <scope>NUCLEOTIDE SEQUENCE [LARGE SCALE GENOMIC DNA]</scope>
    <source>
        <strain evidence="3 4">KCTC 12866</strain>
    </source>
</reference>